<keyword evidence="2" id="KW-1185">Reference proteome</keyword>
<protein>
    <submittedName>
        <fullName evidence="1">Uncharacterized protein</fullName>
    </submittedName>
</protein>
<accession>A0A7J7II49</accession>
<evidence type="ECO:0000313" key="1">
    <source>
        <dbReference type="EMBL" id="KAF6002339.1"/>
    </source>
</evidence>
<name>A0A7J7II49_9RHOD</name>
<organism evidence="1 2">
    <name type="scientific">Cyanidiococcus yangmingshanensis</name>
    <dbReference type="NCBI Taxonomy" id="2690220"/>
    <lineage>
        <taxon>Eukaryota</taxon>
        <taxon>Rhodophyta</taxon>
        <taxon>Bangiophyceae</taxon>
        <taxon>Cyanidiales</taxon>
        <taxon>Cyanidiaceae</taxon>
        <taxon>Cyanidiococcus</taxon>
    </lineage>
</organism>
<proteinExistence type="predicted"/>
<dbReference type="InterPro" id="IPR011990">
    <property type="entry name" value="TPR-like_helical_dom_sf"/>
</dbReference>
<comment type="caution">
    <text evidence="1">The sequence shown here is derived from an EMBL/GenBank/DDBJ whole genome shotgun (WGS) entry which is preliminary data.</text>
</comment>
<dbReference type="SUPFAM" id="SSF48452">
    <property type="entry name" value="TPR-like"/>
    <property type="match status" value="1"/>
</dbReference>
<gene>
    <name evidence="1" type="ORF">F1559_000226</name>
</gene>
<sequence>MGLIVGDKVSLSFIVFGWTLPRTRLALRKHAASACVRRPGRCLQWRVHGSFGLNGCAGQATDAYAKALAEANELFGMYESDVPWPWFVRGVVHLQHRRVEQAVADLERSLGMGFRGSEVRIFAAAAQFRAGKVTEAAANYIEVMRNELACLGNPYAEPAELRQLIGPYIPLWKPPGKLFQRAICFYCAGKFEDARRVLDAVAIVGRDYVYAGNADAGDVLTWEYVLWRIAASRRHENVTPTMMAAEIEILPQEGAPALLVDLYREHGESCRDELERRYLPRCSLSDRIRFLFYLGLYLEHRGNSAEQREAASRFVQVVQQVPNEAILDSLDDSAAFLLDVARVMQLQQQQQQQGREGGSS</sequence>
<dbReference type="Proteomes" id="UP000530660">
    <property type="component" value="Unassembled WGS sequence"/>
</dbReference>
<dbReference type="EMBL" id="VWRR01000010">
    <property type="protein sequence ID" value="KAF6002339.1"/>
    <property type="molecule type" value="Genomic_DNA"/>
</dbReference>
<dbReference type="AlphaFoldDB" id="A0A7J7II49"/>
<dbReference type="OrthoDB" id="10422556at2759"/>
<reference evidence="1 2" key="1">
    <citation type="journal article" date="2020" name="J. Phycol.">
        <title>Comparative genome analysis reveals Cyanidiococcus gen. nov., a new extremophilic red algal genus sister to Cyanidioschyzon (Cyanidioschyzonaceae, Rhodophyta).</title>
        <authorList>
            <person name="Liu S.-L."/>
            <person name="Chiang Y.-R."/>
            <person name="Yoon H.S."/>
            <person name="Fu H.-Y."/>
        </authorList>
    </citation>
    <scope>NUCLEOTIDE SEQUENCE [LARGE SCALE GENOMIC DNA]</scope>
    <source>
        <strain evidence="1 2">THAL066</strain>
    </source>
</reference>
<evidence type="ECO:0000313" key="2">
    <source>
        <dbReference type="Proteomes" id="UP000530660"/>
    </source>
</evidence>
<dbReference type="Gene3D" id="1.25.40.10">
    <property type="entry name" value="Tetratricopeptide repeat domain"/>
    <property type="match status" value="1"/>
</dbReference>